<dbReference type="OrthoDB" id="4562967at2"/>
<dbReference type="AlphaFoldDB" id="A0A4S8P557"/>
<evidence type="ECO:0000313" key="1">
    <source>
        <dbReference type="EMBL" id="THV24501.1"/>
    </source>
</evidence>
<evidence type="ECO:0000313" key="2">
    <source>
        <dbReference type="Proteomes" id="UP000305792"/>
    </source>
</evidence>
<comment type="caution">
    <text evidence="1">The sequence shown here is derived from an EMBL/GenBank/DDBJ whole genome shotgun (WGS) entry which is preliminary data.</text>
</comment>
<protein>
    <submittedName>
        <fullName evidence="1">Uncharacterized protein</fullName>
    </submittedName>
</protein>
<name>A0A4S8P557_9ACTN</name>
<accession>A0A4S8P557</accession>
<proteinExistence type="predicted"/>
<dbReference type="RefSeq" id="WP_136531660.1">
    <property type="nucleotide sequence ID" value="NZ_STGX01000018.1"/>
</dbReference>
<keyword evidence="2" id="KW-1185">Reference proteome</keyword>
<reference evidence="1 2" key="1">
    <citation type="journal article" date="2018" name="Int. J. Syst. Evol. Microbiol.">
        <title>Glycomyces paridis sp. nov., isolated from the medicinal plant Paris polyphylla.</title>
        <authorList>
            <person name="Fang X.M."/>
            <person name="Bai J.L."/>
            <person name="Su J."/>
            <person name="Zhao L.L."/>
            <person name="Liu H.Y."/>
            <person name="Ma B.P."/>
            <person name="Zhang Y.Q."/>
            <person name="Yu L.Y."/>
        </authorList>
    </citation>
    <scope>NUCLEOTIDE SEQUENCE [LARGE SCALE GENOMIC DNA]</scope>
    <source>
        <strain evidence="1 2">CPCC 204357</strain>
    </source>
</reference>
<dbReference type="Proteomes" id="UP000305792">
    <property type="component" value="Unassembled WGS sequence"/>
</dbReference>
<dbReference type="EMBL" id="STGX01000018">
    <property type="protein sequence ID" value="THV24501.1"/>
    <property type="molecule type" value="Genomic_DNA"/>
</dbReference>
<organism evidence="1 2">
    <name type="scientific">Glycomyces paridis</name>
    <dbReference type="NCBI Taxonomy" id="2126555"/>
    <lineage>
        <taxon>Bacteria</taxon>
        <taxon>Bacillati</taxon>
        <taxon>Actinomycetota</taxon>
        <taxon>Actinomycetes</taxon>
        <taxon>Glycomycetales</taxon>
        <taxon>Glycomycetaceae</taxon>
        <taxon>Glycomyces</taxon>
    </lineage>
</organism>
<sequence length="99" mass="11283">MSVNIHLYLDVDRLKSPEEVDRVGKAVDLALKDHGIDSWMVTHVSHEPPSITARSEPYPIIVRGFGEWSKQFEHDIETSVRTIAAQARINLDWGFPDED</sequence>
<gene>
    <name evidence="1" type="ORF">E9998_21030</name>
</gene>